<dbReference type="GO" id="GO:0030915">
    <property type="term" value="C:Smc5-Smc6 complex"/>
    <property type="evidence" value="ECO:0007669"/>
    <property type="project" value="UniProtKB-UniRule"/>
</dbReference>
<evidence type="ECO:0000256" key="4">
    <source>
        <dbReference type="ARBA" id="ARBA00012483"/>
    </source>
</evidence>
<dbReference type="GO" id="GO:0000724">
    <property type="term" value="P:double-strand break repair via homologous recombination"/>
    <property type="evidence" value="ECO:0007669"/>
    <property type="project" value="TreeGrafter"/>
</dbReference>
<feature type="compositionally biased region" description="Acidic residues" evidence="16">
    <location>
        <begin position="277"/>
        <end position="291"/>
    </location>
</feature>
<comment type="caution">
    <text evidence="18">The sequence shown here is derived from an EMBL/GenBank/DDBJ whole genome shotgun (WGS) entry which is preliminary data.</text>
</comment>
<dbReference type="Pfam" id="PF07574">
    <property type="entry name" value="SMC_Nse1"/>
    <property type="match status" value="1"/>
</dbReference>
<evidence type="ECO:0000256" key="9">
    <source>
        <dbReference type="ARBA" id="ARBA00022771"/>
    </source>
</evidence>
<dbReference type="FunFam" id="1.10.10.10:FF:000270">
    <property type="entry name" value="Non-structural maintenance of chromosomes element 1 homolog"/>
    <property type="match status" value="1"/>
</dbReference>
<keyword evidence="13 15" id="KW-0234">DNA repair</keyword>
<evidence type="ECO:0000256" key="1">
    <source>
        <dbReference type="ARBA" id="ARBA00000900"/>
    </source>
</evidence>
<dbReference type="AlphaFoldDB" id="A0A8H7F6H4"/>
<evidence type="ECO:0000256" key="14">
    <source>
        <dbReference type="ARBA" id="ARBA00023242"/>
    </source>
</evidence>
<name>A0A8H7F6H4_AGABI</name>
<evidence type="ECO:0000256" key="6">
    <source>
        <dbReference type="ARBA" id="ARBA00022679"/>
    </source>
</evidence>
<dbReference type="GO" id="GO:0008270">
    <property type="term" value="F:zinc ion binding"/>
    <property type="evidence" value="ECO:0007669"/>
    <property type="project" value="UniProtKB-KW"/>
</dbReference>
<keyword evidence="8 15" id="KW-0227">DNA damage</keyword>
<gene>
    <name evidence="18" type="ORF">Agabi119p4_3132</name>
</gene>
<protein>
    <recommendedName>
        <fullName evidence="5 15">Non-structural maintenance of chromosomes element 1 homolog</fullName>
        <ecNumber evidence="4 15">2.3.2.27</ecNumber>
    </recommendedName>
</protein>
<comment type="subcellular location">
    <subcellularLocation>
        <location evidence="2 15">Nucleus</location>
    </subcellularLocation>
</comment>
<keyword evidence="12 15" id="KW-0233">DNA recombination</keyword>
<proteinExistence type="inferred from homology"/>
<evidence type="ECO:0000256" key="15">
    <source>
        <dbReference type="RuleBase" id="RU368018"/>
    </source>
</evidence>
<dbReference type="GO" id="GO:0005634">
    <property type="term" value="C:nucleus"/>
    <property type="evidence" value="ECO:0007669"/>
    <property type="project" value="UniProtKB-SubCell"/>
</dbReference>
<evidence type="ECO:0000256" key="10">
    <source>
        <dbReference type="ARBA" id="ARBA00022786"/>
    </source>
</evidence>
<dbReference type="GO" id="GO:0061630">
    <property type="term" value="F:ubiquitin protein ligase activity"/>
    <property type="evidence" value="ECO:0007669"/>
    <property type="project" value="UniProtKB-EC"/>
</dbReference>
<feature type="compositionally biased region" description="Low complexity" evidence="16">
    <location>
        <begin position="294"/>
        <end position="307"/>
    </location>
</feature>
<comment type="function">
    <text evidence="15">Acts in a DNA repair pathway for removal of UV-induced DNA damage that is distinct from classical nucleotide excision repair and in repair of ionizing radiation damage. Functions in homologous recombination repair of DNA double strand breaks and in recovery of stalled replication forks.</text>
</comment>
<reference evidence="18 19" key="1">
    <citation type="journal article" name="Sci. Rep.">
        <title>Telomere-to-telomere assembled and centromere annotated genomes of the two main subspecies of the button mushroom Agaricus bisporus reveal especially polymorphic chromosome ends.</title>
        <authorList>
            <person name="Sonnenberg A.S.M."/>
            <person name="Sedaghat-Telgerd N."/>
            <person name="Lavrijssen B."/>
            <person name="Ohm R.A."/>
            <person name="Hendrickx P.M."/>
            <person name="Scholtmeijer K."/>
            <person name="Baars J.J.P."/>
            <person name="van Peer A."/>
        </authorList>
    </citation>
    <scope>NUCLEOTIDE SEQUENCE [LARGE SCALE GENOMIC DNA]</scope>
    <source>
        <strain evidence="18 19">H119_p4</strain>
    </source>
</reference>
<dbReference type="InterPro" id="IPR011513">
    <property type="entry name" value="Nse1"/>
</dbReference>
<evidence type="ECO:0000256" key="8">
    <source>
        <dbReference type="ARBA" id="ARBA00022763"/>
    </source>
</evidence>
<dbReference type="Pfam" id="PF08746">
    <property type="entry name" value="zf-RING-like"/>
    <property type="match status" value="1"/>
</dbReference>
<sequence>MVHPRDVHKLFLQSMLSRGAVPEKLARNIWQKCIKAVDAIGDNNIPLSHSDDAWRSFVSSINASLDQLELAFRPIRDQRTGKNIYSIVNLKGDAIAQMATEYTPAEIAYFKATVEQIMLAPRHKYSVSSLVALREVSMIKPKSNITKSQAEVVLATFVARGWLIKSNDGRYSLSSRSLIELAPYLQSNYPEQVLKCSLCEEILTTGIGCFHEGCGCRMHPYCFKRYSEARTSGALSCKFCENEWPREFGSDEFIPIGERAVRKGEHEQRVRLCGASDGEDDDEEFQDEDVDMASQSQPQTQTQSQKTGKAKGKRRAMEQADDDDVPASTSRPRRSTRH</sequence>
<comment type="similarity">
    <text evidence="3 15">Belongs to the NSE1 family.</text>
</comment>
<accession>A0A8H7F6H4</accession>
<dbReference type="Proteomes" id="UP000629468">
    <property type="component" value="Unassembled WGS sequence"/>
</dbReference>
<organism evidence="18 19">
    <name type="scientific">Agaricus bisporus var. burnettii</name>
    <dbReference type="NCBI Taxonomy" id="192524"/>
    <lineage>
        <taxon>Eukaryota</taxon>
        <taxon>Fungi</taxon>
        <taxon>Dikarya</taxon>
        <taxon>Basidiomycota</taxon>
        <taxon>Agaricomycotina</taxon>
        <taxon>Agaricomycetes</taxon>
        <taxon>Agaricomycetidae</taxon>
        <taxon>Agaricales</taxon>
        <taxon>Agaricineae</taxon>
        <taxon>Agaricaceae</taxon>
        <taxon>Agaricus</taxon>
    </lineage>
</organism>
<evidence type="ECO:0000256" key="16">
    <source>
        <dbReference type="SAM" id="MobiDB-lite"/>
    </source>
</evidence>
<comment type="subunit">
    <text evidence="15">Component of the Smc5-Smc6 complex.</text>
</comment>
<evidence type="ECO:0000259" key="17">
    <source>
        <dbReference type="Pfam" id="PF08746"/>
    </source>
</evidence>
<dbReference type="PANTHER" id="PTHR20973">
    <property type="entry name" value="NON-SMC ELEMENT 1-RELATED"/>
    <property type="match status" value="1"/>
</dbReference>
<keyword evidence="11 15" id="KW-0862">Zinc</keyword>
<evidence type="ECO:0000256" key="13">
    <source>
        <dbReference type="ARBA" id="ARBA00023204"/>
    </source>
</evidence>
<evidence type="ECO:0000256" key="2">
    <source>
        <dbReference type="ARBA" id="ARBA00004123"/>
    </source>
</evidence>
<dbReference type="Gene3D" id="1.10.10.10">
    <property type="entry name" value="Winged helix-like DNA-binding domain superfamily/Winged helix DNA-binding domain"/>
    <property type="match status" value="1"/>
</dbReference>
<evidence type="ECO:0000256" key="5">
    <source>
        <dbReference type="ARBA" id="ARBA00019422"/>
    </source>
</evidence>
<dbReference type="InterPro" id="IPR036388">
    <property type="entry name" value="WH-like_DNA-bd_sf"/>
</dbReference>
<keyword evidence="10 15" id="KW-0833">Ubl conjugation pathway</keyword>
<dbReference type="InterPro" id="IPR014857">
    <property type="entry name" value="Nse1_RING_C4HC3-type"/>
</dbReference>
<dbReference type="Gene3D" id="3.30.40.10">
    <property type="entry name" value="Zinc/RING finger domain, C3HC4 (zinc finger)"/>
    <property type="match status" value="1"/>
</dbReference>
<dbReference type="EC" id="2.3.2.27" evidence="4 15"/>
<dbReference type="InterPro" id="IPR013083">
    <property type="entry name" value="Znf_RING/FYVE/PHD"/>
</dbReference>
<keyword evidence="7 15" id="KW-0479">Metal-binding</keyword>
<keyword evidence="6 15" id="KW-0808">Transferase</keyword>
<feature type="domain" description="Non-structural maintenance of chromosomes element 1 RING C4HC3-type" evidence="17">
    <location>
        <begin position="196"/>
        <end position="240"/>
    </location>
</feature>
<feature type="region of interest" description="Disordered" evidence="16">
    <location>
        <begin position="274"/>
        <end position="338"/>
    </location>
</feature>
<comment type="catalytic activity">
    <reaction evidence="1 15">
        <text>S-ubiquitinyl-[E2 ubiquitin-conjugating enzyme]-L-cysteine + [acceptor protein]-L-lysine = [E2 ubiquitin-conjugating enzyme]-L-cysteine + N(6)-ubiquitinyl-[acceptor protein]-L-lysine.</text>
        <dbReference type="EC" id="2.3.2.27"/>
    </reaction>
</comment>
<evidence type="ECO:0000256" key="7">
    <source>
        <dbReference type="ARBA" id="ARBA00022723"/>
    </source>
</evidence>
<keyword evidence="9 15" id="KW-0863">Zinc-finger</keyword>
<evidence type="ECO:0000256" key="11">
    <source>
        <dbReference type="ARBA" id="ARBA00022833"/>
    </source>
</evidence>
<evidence type="ECO:0000313" key="18">
    <source>
        <dbReference type="EMBL" id="KAF7778787.1"/>
    </source>
</evidence>
<dbReference type="EMBL" id="JABXXO010000004">
    <property type="protein sequence ID" value="KAF7778787.1"/>
    <property type="molecule type" value="Genomic_DNA"/>
</dbReference>
<dbReference type="Gene3D" id="3.90.1150.220">
    <property type="match status" value="1"/>
</dbReference>
<dbReference type="PANTHER" id="PTHR20973:SF0">
    <property type="entry name" value="NON-STRUCTURAL MAINTENANCE OF CHROMOSOMES ELEMENT 1 HOMOLOG"/>
    <property type="match status" value="1"/>
</dbReference>
<evidence type="ECO:0000313" key="19">
    <source>
        <dbReference type="Proteomes" id="UP000629468"/>
    </source>
</evidence>
<evidence type="ECO:0000256" key="12">
    <source>
        <dbReference type="ARBA" id="ARBA00023172"/>
    </source>
</evidence>
<evidence type="ECO:0000256" key="3">
    <source>
        <dbReference type="ARBA" id="ARBA00010258"/>
    </source>
</evidence>
<keyword evidence="14 15" id="KW-0539">Nucleus</keyword>